<protein>
    <submittedName>
        <fullName evidence="1">Uncharacterized protein</fullName>
    </submittedName>
</protein>
<sequence>MAPYVPILDDPFTDEYDRQSLNSGGVQVQYCDQYLYLGAWFTDTAHTNNATALHHIASEAIANKFDILCASNTLTKNIKRKEKYSFLNFSQVSLHPLGTKLHLRLRTPVLRELLEKKLQVPQS</sequence>
<organism evidence="1 2">
    <name type="scientific">Portunus trituberculatus</name>
    <name type="common">Swimming crab</name>
    <name type="synonym">Neptunus trituberculatus</name>
    <dbReference type="NCBI Taxonomy" id="210409"/>
    <lineage>
        <taxon>Eukaryota</taxon>
        <taxon>Metazoa</taxon>
        <taxon>Ecdysozoa</taxon>
        <taxon>Arthropoda</taxon>
        <taxon>Crustacea</taxon>
        <taxon>Multicrustacea</taxon>
        <taxon>Malacostraca</taxon>
        <taxon>Eumalacostraca</taxon>
        <taxon>Eucarida</taxon>
        <taxon>Decapoda</taxon>
        <taxon>Pleocyemata</taxon>
        <taxon>Brachyura</taxon>
        <taxon>Eubrachyura</taxon>
        <taxon>Portunoidea</taxon>
        <taxon>Portunidae</taxon>
        <taxon>Portuninae</taxon>
        <taxon>Portunus</taxon>
    </lineage>
</organism>
<evidence type="ECO:0000313" key="1">
    <source>
        <dbReference type="EMBL" id="MPC53763.1"/>
    </source>
</evidence>
<dbReference type="EMBL" id="VSRR010011861">
    <property type="protein sequence ID" value="MPC53763.1"/>
    <property type="molecule type" value="Genomic_DNA"/>
</dbReference>
<reference evidence="1 2" key="1">
    <citation type="submission" date="2019-05" db="EMBL/GenBank/DDBJ databases">
        <title>Another draft genome of Portunus trituberculatus and its Hox gene families provides insights of decapod evolution.</title>
        <authorList>
            <person name="Jeong J.-H."/>
            <person name="Song I."/>
            <person name="Kim S."/>
            <person name="Choi T."/>
            <person name="Kim D."/>
            <person name="Ryu S."/>
            <person name="Kim W."/>
        </authorList>
    </citation>
    <scope>NUCLEOTIDE SEQUENCE [LARGE SCALE GENOMIC DNA]</scope>
    <source>
        <tissue evidence="1">Muscle</tissue>
    </source>
</reference>
<dbReference type="AlphaFoldDB" id="A0A5B7G955"/>
<accession>A0A5B7G955</accession>
<gene>
    <name evidence="1" type="ORF">E2C01_047661</name>
</gene>
<dbReference type="Proteomes" id="UP000324222">
    <property type="component" value="Unassembled WGS sequence"/>
</dbReference>
<name>A0A5B7G955_PORTR</name>
<evidence type="ECO:0000313" key="2">
    <source>
        <dbReference type="Proteomes" id="UP000324222"/>
    </source>
</evidence>
<keyword evidence="2" id="KW-1185">Reference proteome</keyword>
<proteinExistence type="predicted"/>
<comment type="caution">
    <text evidence="1">The sequence shown here is derived from an EMBL/GenBank/DDBJ whole genome shotgun (WGS) entry which is preliminary data.</text>
</comment>